<dbReference type="Proteomes" id="UP000217265">
    <property type="component" value="Chromosome"/>
</dbReference>
<evidence type="ECO:0000313" key="6">
    <source>
        <dbReference type="Proteomes" id="UP000217265"/>
    </source>
</evidence>
<sequence>MATFLPPPILCERLETIVGRAGGSLAFRDAAERVAYALPAQAVAEVREFLSARAGVKIEATFQAVLPGGRVFGSGNVLAPDGRSIARDVSEDFGKAFDEHWLLTYPRIRQPEAVAGTTAVVATTQGVGYGHWLLEELPRLLAADLSGCDALLANVRENFAVEALRHFRFGGKVLPVRRDHHLQCERLIVPSLPGPAGWPTPEVVRRVTAFAETLPKEKSGAGGAERIYVSRERAKRRRVENEEALWAQVEARGFQKVFLEELTWAEQIAVFRGAREIVAPHGAGLANLVFCEEGTRVVELFNRAYVNPCFWRVAALKRLDYRPVVTAGETALAQDLSANKCDIEADVAQVGRALA</sequence>
<dbReference type="Pfam" id="PF04577">
    <property type="entry name" value="Glyco_transf_61"/>
    <property type="match status" value="1"/>
</dbReference>
<evidence type="ECO:0000256" key="3">
    <source>
        <dbReference type="ARBA" id="ARBA00023180"/>
    </source>
</evidence>
<proteinExistence type="predicted"/>
<dbReference type="InterPro" id="IPR049625">
    <property type="entry name" value="Glyco_transf_61_cat"/>
</dbReference>
<evidence type="ECO:0000256" key="2">
    <source>
        <dbReference type="ARBA" id="ARBA00022679"/>
    </source>
</evidence>
<evidence type="ECO:0000259" key="4">
    <source>
        <dbReference type="Pfam" id="PF04577"/>
    </source>
</evidence>
<dbReference type="PANTHER" id="PTHR20961">
    <property type="entry name" value="GLYCOSYLTRANSFERASE"/>
    <property type="match status" value="1"/>
</dbReference>
<keyword evidence="3" id="KW-0325">Glycoprotein</keyword>
<dbReference type="RefSeq" id="WP_096054584.1">
    <property type="nucleotide sequence ID" value="NZ_CP023344.1"/>
</dbReference>
<protein>
    <recommendedName>
        <fullName evidence="4">Glycosyltransferase 61 catalytic domain-containing protein</fullName>
    </recommendedName>
</protein>
<evidence type="ECO:0000256" key="1">
    <source>
        <dbReference type="ARBA" id="ARBA00022676"/>
    </source>
</evidence>
<name>A0A290Q2R5_9BACT</name>
<evidence type="ECO:0000313" key="5">
    <source>
        <dbReference type="EMBL" id="ATC62949.1"/>
    </source>
</evidence>
<gene>
    <name evidence="5" type="ORF">CMV30_02650</name>
</gene>
<dbReference type="InterPro" id="IPR007657">
    <property type="entry name" value="Glycosyltransferase_61"/>
</dbReference>
<dbReference type="GO" id="GO:0016757">
    <property type="term" value="F:glycosyltransferase activity"/>
    <property type="evidence" value="ECO:0007669"/>
    <property type="project" value="UniProtKB-KW"/>
</dbReference>
<feature type="domain" description="Glycosyltransferase 61 catalytic" evidence="4">
    <location>
        <begin position="129"/>
        <end position="298"/>
    </location>
</feature>
<organism evidence="5 6">
    <name type="scientific">Nibricoccus aquaticus</name>
    <dbReference type="NCBI Taxonomy" id="2576891"/>
    <lineage>
        <taxon>Bacteria</taxon>
        <taxon>Pseudomonadati</taxon>
        <taxon>Verrucomicrobiota</taxon>
        <taxon>Opitutia</taxon>
        <taxon>Opitutales</taxon>
        <taxon>Opitutaceae</taxon>
        <taxon>Nibricoccus</taxon>
    </lineage>
</organism>
<keyword evidence="6" id="KW-1185">Reference proteome</keyword>
<dbReference type="EMBL" id="CP023344">
    <property type="protein sequence ID" value="ATC62949.1"/>
    <property type="molecule type" value="Genomic_DNA"/>
</dbReference>
<keyword evidence="2" id="KW-0808">Transferase</keyword>
<dbReference type="AlphaFoldDB" id="A0A290Q2R5"/>
<dbReference type="OrthoDB" id="182122at2"/>
<reference evidence="5 6" key="1">
    <citation type="submission" date="2017-09" db="EMBL/GenBank/DDBJ databases">
        <title>Complete genome sequence of Verrucomicrobial strain HZ-65, isolated from freshwater.</title>
        <authorList>
            <person name="Choi A."/>
        </authorList>
    </citation>
    <scope>NUCLEOTIDE SEQUENCE [LARGE SCALE GENOMIC DNA]</scope>
    <source>
        <strain evidence="5 6">HZ-65</strain>
    </source>
</reference>
<accession>A0A290Q2R5</accession>
<keyword evidence="1" id="KW-0328">Glycosyltransferase</keyword>
<dbReference type="KEGG" id="vbh:CMV30_02650"/>